<dbReference type="SUPFAM" id="SSF51905">
    <property type="entry name" value="FAD/NAD(P)-binding domain"/>
    <property type="match status" value="1"/>
</dbReference>
<name>A0A7M1S0B4_9BACT</name>
<gene>
    <name evidence="2" type="ORF">IMZ28_05720</name>
</gene>
<protein>
    <submittedName>
        <fullName evidence="2">FAD-binding oxidoreductase</fullName>
    </submittedName>
</protein>
<evidence type="ECO:0000259" key="1">
    <source>
        <dbReference type="Pfam" id="PF01266"/>
    </source>
</evidence>
<dbReference type="KEGG" id="sinu:IMZ28_05720"/>
<reference evidence="2 3" key="1">
    <citation type="submission" date="2020-10" db="EMBL/GenBank/DDBJ databases">
        <title>The genome of sulfurovum sp.</title>
        <authorList>
            <person name="Xie S."/>
            <person name="Shao Z."/>
            <person name="Jiang L."/>
        </authorList>
    </citation>
    <scope>NUCLEOTIDE SEQUENCE [LARGE SCALE GENOMIC DNA]</scope>
    <source>
        <strain evidence="2 3">ST-419</strain>
    </source>
</reference>
<dbReference type="EMBL" id="CP063164">
    <property type="protein sequence ID" value="QOR60965.1"/>
    <property type="molecule type" value="Genomic_DNA"/>
</dbReference>
<keyword evidence="3" id="KW-1185">Reference proteome</keyword>
<dbReference type="Proteomes" id="UP000595074">
    <property type="component" value="Chromosome"/>
</dbReference>
<dbReference type="AlphaFoldDB" id="A0A7M1S0B4"/>
<sequence>MKENKTNIAIVGGGIAGSTAALFLANAGLSVTLFEKAPSLVSGPPFCHLHAGGNLYPEISDEQCLTLLKQSIDFARLYPHGVDHRPTVIALPTYCSRSTEHLLPRLQKLQAYYEALIKEDAENRVLNDPSVYFKLYEKSEIEALREKKSLRHPETLDEWMIPFAKETDLEKIQFPVILVQEYGLNLFRIGARLLLSLEADTHVDLRLSTSVTKIEKENGLWRIHSIDQKGKKEERFDYLINAAGYQTGKIDDMIGVPCERMVEFKAAYVSQWECEEDHLWPEIIFQGERGTPRGMGQFTPYPQGYFQLHGMTKDITLYEGGLVASTPLSCQPQLPQKFIEKIEYAWKEEETIERTRKAIRHLSQFIPSFASAKVGSKPLFGAQQIPGNDPTLRVAEVAFPAPHYARCEIVKVSSTIDMSYAILDDLVKSGLLEPSSCKPVVPEKMKQIKEDAVSKQAEILCEMREYPTALAHLCVPKC</sequence>
<dbReference type="PRINTS" id="PR00469">
    <property type="entry name" value="PNDRDTASEII"/>
</dbReference>
<dbReference type="RefSeq" id="WP_197547636.1">
    <property type="nucleotide sequence ID" value="NZ_CP063164.1"/>
</dbReference>
<evidence type="ECO:0000313" key="2">
    <source>
        <dbReference type="EMBL" id="QOR60965.1"/>
    </source>
</evidence>
<evidence type="ECO:0000313" key="3">
    <source>
        <dbReference type="Proteomes" id="UP000595074"/>
    </source>
</evidence>
<dbReference type="Pfam" id="PF01266">
    <property type="entry name" value="DAO"/>
    <property type="match status" value="1"/>
</dbReference>
<dbReference type="InterPro" id="IPR006076">
    <property type="entry name" value="FAD-dep_OxRdtase"/>
</dbReference>
<proteinExistence type="predicted"/>
<dbReference type="Gene3D" id="3.50.50.60">
    <property type="entry name" value="FAD/NAD(P)-binding domain"/>
    <property type="match status" value="1"/>
</dbReference>
<organism evidence="2 3">
    <name type="scientific">Sulfurovum indicum</name>
    <dbReference type="NCBI Taxonomy" id="2779528"/>
    <lineage>
        <taxon>Bacteria</taxon>
        <taxon>Pseudomonadati</taxon>
        <taxon>Campylobacterota</taxon>
        <taxon>Epsilonproteobacteria</taxon>
        <taxon>Campylobacterales</taxon>
        <taxon>Sulfurovaceae</taxon>
        <taxon>Sulfurovum</taxon>
    </lineage>
</organism>
<feature type="domain" description="FAD dependent oxidoreductase" evidence="1">
    <location>
        <begin position="8"/>
        <end position="369"/>
    </location>
</feature>
<dbReference type="InterPro" id="IPR036188">
    <property type="entry name" value="FAD/NAD-bd_sf"/>
</dbReference>
<accession>A0A7M1S0B4</accession>